<evidence type="ECO:0000256" key="7">
    <source>
        <dbReference type="ARBA" id="ARBA00022729"/>
    </source>
</evidence>
<keyword evidence="7 22" id="KW-0732">Signal</keyword>
<evidence type="ECO:0000256" key="4">
    <source>
        <dbReference type="ARBA" id="ARBA00004279"/>
    </source>
</evidence>
<evidence type="ECO:0000259" key="24">
    <source>
        <dbReference type="Pfam" id="PF21222"/>
    </source>
</evidence>
<keyword evidence="10" id="KW-0770">Synapse</keyword>
<evidence type="ECO:0000256" key="15">
    <source>
        <dbReference type="ARBA" id="ARBA00029428"/>
    </source>
</evidence>
<dbReference type="GO" id="GO:0005886">
    <property type="term" value="C:plasma membrane"/>
    <property type="evidence" value="ECO:0007669"/>
    <property type="project" value="UniProtKB-SubCell"/>
</dbReference>
<organism evidence="25 26">
    <name type="scientific">Clunio marinus</name>
    <dbReference type="NCBI Taxonomy" id="568069"/>
    <lineage>
        <taxon>Eukaryota</taxon>
        <taxon>Metazoa</taxon>
        <taxon>Ecdysozoa</taxon>
        <taxon>Arthropoda</taxon>
        <taxon>Hexapoda</taxon>
        <taxon>Insecta</taxon>
        <taxon>Pterygota</taxon>
        <taxon>Neoptera</taxon>
        <taxon>Endopterygota</taxon>
        <taxon>Diptera</taxon>
        <taxon>Nematocera</taxon>
        <taxon>Chironomoidea</taxon>
        <taxon>Chironomidae</taxon>
        <taxon>Clunio</taxon>
    </lineage>
</organism>
<comment type="similarity">
    <text evidence="5 20">Belongs to the LAMP family.</text>
</comment>
<evidence type="ECO:0000256" key="6">
    <source>
        <dbReference type="ARBA" id="ARBA00022692"/>
    </source>
</evidence>
<feature type="disulfide bond" evidence="20">
    <location>
        <begin position="147"/>
        <end position="184"/>
    </location>
</feature>
<proteinExistence type="inferred from homology"/>
<evidence type="ECO:0000256" key="5">
    <source>
        <dbReference type="ARBA" id="ARBA00009644"/>
    </source>
</evidence>
<dbReference type="CDD" id="cd12087">
    <property type="entry name" value="TM_EGFR-like"/>
    <property type="match status" value="1"/>
</dbReference>
<evidence type="ECO:0000256" key="22">
    <source>
        <dbReference type="SAM" id="SignalP"/>
    </source>
</evidence>
<dbReference type="Pfam" id="PF01299">
    <property type="entry name" value="Lamp2-like_luminal"/>
    <property type="match status" value="1"/>
</dbReference>
<dbReference type="Pfam" id="PF21222">
    <property type="entry name" value="Lamp2_2nd"/>
    <property type="match status" value="1"/>
</dbReference>
<name>A0A1J1IAQ2_9DIPT</name>
<keyword evidence="12" id="KW-0325">Glycoprotein</keyword>
<evidence type="ECO:0000256" key="2">
    <source>
        <dbReference type="ARBA" id="ARBA00004158"/>
    </source>
</evidence>
<keyword evidence="8" id="KW-0967">Endosome</keyword>
<evidence type="ECO:0000259" key="23">
    <source>
        <dbReference type="Pfam" id="PF01299"/>
    </source>
</evidence>
<evidence type="ECO:0000256" key="21">
    <source>
        <dbReference type="SAM" id="Phobius"/>
    </source>
</evidence>
<evidence type="ECO:0000256" key="11">
    <source>
        <dbReference type="ARBA" id="ARBA00023136"/>
    </source>
</evidence>
<dbReference type="InterPro" id="IPR048528">
    <property type="entry name" value="Lamp2-like_luminal"/>
</dbReference>
<feature type="transmembrane region" description="Helical" evidence="21">
    <location>
        <begin position="192"/>
        <end position="214"/>
    </location>
</feature>
<evidence type="ECO:0000256" key="12">
    <source>
        <dbReference type="ARBA" id="ARBA00023180"/>
    </source>
</evidence>
<reference evidence="25 26" key="1">
    <citation type="submission" date="2015-04" db="EMBL/GenBank/DDBJ databases">
        <authorList>
            <person name="Syromyatnikov M.Y."/>
            <person name="Popov V.N."/>
        </authorList>
    </citation>
    <scope>NUCLEOTIDE SEQUENCE [LARGE SCALE GENOMIC DNA]</scope>
</reference>
<comment type="subcellular location">
    <subcellularLocation>
        <location evidence="4">Cell projection</location>
        <location evidence="4">Dendrite</location>
    </subcellularLocation>
    <subcellularLocation>
        <location evidence="17">Cell projection</location>
        <location evidence="17">Growth cone membrane</location>
        <topology evidence="17">Single-pass type I membrane protein</topology>
    </subcellularLocation>
    <subcellularLocation>
        <location evidence="15">Cytoplasmic vesicle</location>
        <location evidence="15">Secretory vesicle</location>
        <location evidence="15">Synaptic vesicle membrane</location>
        <topology evidence="15">Single-pass type I membrane protein</topology>
    </subcellularLocation>
    <subcellularLocation>
        <location evidence="2">Early endosome membrane</location>
        <topology evidence="2">Single-pass type I membrane protein</topology>
    </subcellularLocation>
    <subcellularLocation>
        <location evidence="1">Endoplasmic reticulum-Golgi intermediate compartment membrane</location>
        <topology evidence="1">Single-pass type I membrane protein</topology>
    </subcellularLocation>
    <subcellularLocation>
        <location evidence="20">Membrane</location>
        <topology evidence="20">Single-pass type I membrane protein</topology>
    </subcellularLocation>
    <subcellularLocation>
        <location evidence="3">Recycling endosome</location>
    </subcellularLocation>
</comment>
<keyword evidence="13" id="KW-0966">Cell projection</keyword>
<feature type="domain" description="Lysosome-associated membrane glycoprotein 2-like transmembrane" evidence="24">
    <location>
        <begin position="193"/>
        <end position="221"/>
    </location>
</feature>
<dbReference type="GO" id="GO:0072594">
    <property type="term" value="P:establishment of protein localization to organelle"/>
    <property type="evidence" value="ECO:0007669"/>
    <property type="project" value="TreeGrafter"/>
</dbReference>
<dbReference type="InterPro" id="IPR002000">
    <property type="entry name" value="Lysosome-assoc_membr_glycop"/>
</dbReference>
<evidence type="ECO:0000256" key="20">
    <source>
        <dbReference type="PROSITE-ProRule" id="PRU00740"/>
    </source>
</evidence>
<keyword evidence="9 21" id="KW-1133">Transmembrane helix</keyword>
<evidence type="ECO:0000313" key="25">
    <source>
        <dbReference type="EMBL" id="CRK95513.1"/>
    </source>
</evidence>
<evidence type="ECO:0000256" key="10">
    <source>
        <dbReference type="ARBA" id="ARBA00023018"/>
    </source>
</evidence>
<dbReference type="PANTHER" id="PTHR11506:SF35">
    <property type="entry name" value="LYSOSOME-ASSOCIATED MEMBRANE GLYCOPROTEIN 5"/>
    <property type="match status" value="1"/>
</dbReference>
<feature type="chain" id="PRO_5012068621" description="Lysosome-associated membrane glycoprotein 5" evidence="22">
    <location>
        <begin position="21"/>
        <end position="228"/>
    </location>
</feature>
<dbReference type="PROSITE" id="PS51407">
    <property type="entry name" value="LAMP_3"/>
    <property type="match status" value="1"/>
</dbReference>
<evidence type="ECO:0000256" key="1">
    <source>
        <dbReference type="ARBA" id="ARBA00004151"/>
    </source>
</evidence>
<evidence type="ECO:0000256" key="16">
    <source>
        <dbReference type="ARBA" id="ARBA00053950"/>
    </source>
</evidence>
<evidence type="ECO:0000256" key="8">
    <source>
        <dbReference type="ARBA" id="ARBA00022753"/>
    </source>
</evidence>
<keyword evidence="20" id="KW-1015">Disulfide bond</keyword>
<evidence type="ECO:0000256" key="17">
    <source>
        <dbReference type="ARBA" id="ARBA00060492"/>
    </source>
</evidence>
<dbReference type="GO" id="GO:0031902">
    <property type="term" value="C:late endosome membrane"/>
    <property type="evidence" value="ECO:0007669"/>
    <property type="project" value="TreeGrafter"/>
</dbReference>
<gene>
    <name evidence="25" type="ORF">CLUMA_CG008982</name>
</gene>
<keyword evidence="14" id="KW-0968">Cytoplasmic vesicle</keyword>
<evidence type="ECO:0000256" key="19">
    <source>
        <dbReference type="ARBA" id="ARBA00076257"/>
    </source>
</evidence>
<evidence type="ECO:0000256" key="3">
    <source>
        <dbReference type="ARBA" id="ARBA00004172"/>
    </source>
</evidence>
<sequence>MEKLSIVCLLFISFSMLGSADVGKWIVSNQEKNITCLVVQMDIKVNFTYTISDNSTKNVLYTIPVNETAVDMTGSKCGEKDTLKVSWKEGNDFEMTFSSNGSLYDLSLFVVNLNTSSLFNDSLANQTVSVNYENESFGIPTNHSYHCNREQMFNATNGYLIVAKVQFEAFKMDNTQLFSRAKDCDSNITPDIVPIAVGLSLVALIVIVLIAYIVGRRRQQARGYLNIM</sequence>
<dbReference type="Proteomes" id="UP000183832">
    <property type="component" value="Unassembled WGS sequence"/>
</dbReference>
<dbReference type="InterPro" id="IPR048524">
    <property type="entry name" value="Lamp2-like_TM"/>
</dbReference>
<keyword evidence="11 20" id="KW-0472">Membrane</keyword>
<keyword evidence="6 20" id="KW-0812">Transmembrane</keyword>
<dbReference type="PANTHER" id="PTHR11506">
    <property type="entry name" value="LYSOSOME-ASSOCIATED MEMBRANE GLYCOPROTEIN"/>
    <property type="match status" value="1"/>
</dbReference>
<evidence type="ECO:0000313" key="26">
    <source>
        <dbReference type="Proteomes" id="UP000183832"/>
    </source>
</evidence>
<dbReference type="AlphaFoldDB" id="A0A1J1IAQ2"/>
<keyword evidence="26" id="KW-1185">Reference proteome</keyword>
<evidence type="ECO:0000256" key="9">
    <source>
        <dbReference type="ARBA" id="ARBA00022989"/>
    </source>
</evidence>
<evidence type="ECO:0000256" key="13">
    <source>
        <dbReference type="ARBA" id="ARBA00023273"/>
    </source>
</evidence>
<evidence type="ECO:0000256" key="18">
    <source>
        <dbReference type="ARBA" id="ARBA00074379"/>
    </source>
</evidence>
<protein>
    <recommendedName>
        <fullName evidence="18">Lysosome-associated membrane glycoprotein 5</fullName>
    </recommendedName>
    <alternativeName>
        <fullName evidence="19">Lysosome-associated membrane protein 5</fullName>
    </alternativeName>
</protein>
<dbReference type="OrthoDB" id="6232933at2759"/>
<dbReference type="PRINTS" id="PR00336">
    <property type="entry name" value="LYSASSOCTDMP"/>
</dbReference>
<accession>A0A1J1IAQ2</accession>
<evidence type="ECO:0000256" key="14">
    <source>
        <dbReference type="ARBA" id="ARBA00023329"/>
    </source>
</evidence>
<dbReference type="EMBL" id="CVRI01000042">
    <property type="protein sequence ID" value="CRK95513.1"/>
    <property type="molecule type" value="Genomic_DNA"/>
</dbReference>
<dbReference type="STRING" id="568069.A0A1J1IAQ2"/>
<dbReference type="GO" id="GO:0005765">
    <property type="term" value="C:lysosomal membrane"/>
    <property type="evidence" value="ECO:0007669"/>
    <property type="project" value="TreeGrafter"/>
</dbReference>
<feature type="signal peptide" evidence="22">
    <location>
        <begin position="1"/>
        <end position="20"/>
    </location>
</feature>
<dbReference type="Gene3D" id="2.40.160.110">
    <property type="match status" value="1"/>
</dbReference>
<feature type="domain" description="Lysosome-associated membrane glycoprotein 2-like luminal" evidence="23">
    <location>
        <begin position="22"/>
        <end position="172"/>
    </location>
</feature>
<comment type="function">
    <text evidence="16">Plays a role in short-term synaptic plasticity in a subset of GABAergic neurons in the brain.</text>
</comment>
<comment type="caution">
    <text evidence="20">Lacks conserved residue(s) required for the propagation of feature annotation.</text>
</comment>